<feature type="compositionally biased region" description="Low complexity" evidence="1">
    <location>
        <begin position="81"/>
        <end position="98"/>
    </location>
</feature>
<evidence type="ECO:0000313" key="3">
    <source>
        <dbReference type="Proteomes" id="UP000436088"/>
    </source>
</evidence>
<dbReference type="AlphaFoldDB" id="A0A6A3BVM6"/>
<comment type="caution">
    <text evidence="2">The sequence shown here is derived from an EMBL/GenBank/DDBJ whole genome shotgun (WGS) entry which is preliminary data.</text>
</comment>
<reference evidence="2" key="1">
    <citation type="submission" date="2019-09" db="EMBL/GenBank/DDBJ databases">
        <title>Draft genome information of white flower Hibiscus syriacus.</title>
        <authorList>
            <person name="Kim Y.-M."/>
        </authorList>
    </citation>
    <scope>NUCLEOTIDE SEQUENCE [LARGE SCALE GENOMIC DNA]</scope>
    <source>
        <strain evidence="2">YM2019G1</strain>
    </source>
</reference>
<gene>
    <name evidence="2" type="ORF">F3Y22_tig00109978pilonHSYRG00040</name>
</gene>
<sequence>MGGEEGMRTVECLRGRLLAERQASKSAKEDAQLMESKMLELENKLKQETKLMNKAEKRLNLLKKKLESLKILPDLEESERSSSSQSSAISSVSSASSSGTKHPQESASEIPEIVKENASDTKSDTKESSYEKSSNKSSSSHEVPQIEHTSSSSLEPSSVEINTMNYKDDNDEYVDNSLALVPLELPEMKPAPEIHIVSKSVGEVLDSLRHARERIQSSMGRRQMIRVGPS</sequence>
<dbReference type="Proteomes" id="UP000436088">
    <property type="component" value="Unassembled WGS sequence"/>
</dbReference>
<evidence type="ECO:0000256" key="1">
    <source>
        <dbReference type="SAM" id="MobiDB-lite"/>
    </source>
</evidence>
<accession>A0A6A3BVM6</accession>
<evidence type="ECO:0000313" key="2">
    <source>
        <dbReference type="EMBL" id="KAE8719062.1"/>
    </source>
</evidence>
<dbReference type="PANTHER" id="PTHR33701">
    <property type="entry name" value="TRANSMEMBRANE PROTEIN"/>
    <property type="match status" value="1"/>
</dbReference>
<proteinExistence type="predicted"/>
<keyword evidence="3" id="KW-1185">Reference proteome</keyword>
<dbReference type="EMBL" id="VEPZ02000794">
    <property type="protein sequence ID" value="KAE8719062.1"/>
    <property type="molecule type" value="Genomic_DNA"/>
</dbReference>
<feature type="region of interest" description="Disordered" evidence="1">
    <location>
        <begin position="70"/>
        <end position="170"/>
    </location>
</feature>
<dbReference type="OrthoDB" id="1939750at2759"/>
<feature type="compositionally biased region" description="Basic and acidic residues" evidence="1">
    <location>
        <begin position="112"/>
        <end position="134"/>
    </location>
</feature>
<dbReference type="PANTHER" id="PTHR33701:SF2">
    <property type="entry name" value="TRANSMEMBRANE PROTEIN"/>
    <property type="match status" value="1"/>
</dbReference>
<protein>
    <submittedName>
        <fullName evidence="2">Cyclin F-box</fullName>
    </submittedName>
</protein>
<organism evidence="2 3">
    <name type="scientific">Hibiscus syriacus</name>
    <name type="common">Rose of Sharon</name>
    <dbReference type="NCBI Taxonomy" id="106335"/>
    <lineage>
        <taxon>Eukaryota</taxon>
        <taxon>Viridiplantae</taxon>
        <taxon>Streptophyta</taxon>
        <taxon>Embryophyta</taxon>
        <taxon>Tracheophyta</taxon>
        <taxon>Spermatophyta</taxon>
        <taxon>Magnoliopsida</taxon>
        <taxon>eudicotyledons</taxon>
        <taxon>Gunneridae</taxon>
        <taxon>Pentapetalae</taxon>
        <taxon>rosids</taxon>
        <taxon>malvids</taxon>
        <taxon>Malvales</taxon>
        <taxon>Malvaceae</taxon>
        <taxon>Malvoideae</taxon>
        <taxon>Hibiscus</taxon>
    </lineage>
</organism>
<name>A0A6A3BVM6_HIBSY</name>